<dbReference type="InterPro" id="IPR004401">
    <property type="entry name" value="YbaB/EbfC"/>
</dbReference>
<accession>A0ABX0Z807</accession>
<evidence type="ECO:0000313" key="2">
    <source>
        <dbReference type="EMBL" id="NJP32075.1"/>
    </source>
</evidence>
<feature type="region of interest" description="Disordered" evidence="1">
    <location>
        <begin position="17"/>
        <end position="47"/>
    </location>
</feature>
<sequence length="129" mass="13463">MDKALADTMRALTAYQSATQDADASPPEGYGEAADGLVKARTGPPGRVTSLEVDPRLLRLDLATVTEHVVEAVNAALADLQQAVPAAGPVDLGDLGRQLTAIQQDAARQLTMFVNGLAAAQDRLGRRDG</sequence>
<protein>
    <submittedName>
        <fullName evidence="2">YbaB/EbfC family nucleoid-associated protein</fullName>
    </submittedName>
</protein>
<dbReference type="EMBL" id="JAATEO010000007">
    <property type="protein sequence ID" value="NJP32075.1"/>
    <property type="molecule type" value="Genomic_DNA"/>
</dbReference>
<dbReference type="Pfam" id="PF02575">
    <property type="entry name" value="YbaB_DNA_bd"/>
    <property type="match status" value="1"/>
</dbReference>
<organism evidence="2 3">
    <name type="scientific">Micromonospora thermarum</name>
    <dbReference type="NCBI Taxonomy" id="2720024"/>
    <lineage>
        <taxon>Bacteria</taxon>
        <taxon>Bacillati</taxon>
        <taxon>Actinomycetota</taxon>
        <taxon>Actinomycetes</taxon>
        <taxon>Micromonosporales</taxon>
        <taxon>Micromonosporaceae</taxon>
        <taxon>Micromonospora</taxon>
    </lineage>
</organism>
<evidence type="ECO:0000313" key="3">
    <source>
        <dbReference type="Proteomes" id="UP000783871"/>
    </source>
</evidence>
<proteinExistence type="predicted"/>
<comment type="caution">
    <text evidence="2">The sequence shown here is derived from an EMBL/GenBank/DDBJ whole genome shotgun (WGS) entry which is preliminary data.</text>
</comment>
<dbReference type="SUPFAM" id="SSF82607">
    <property type="entry name" value="YbaB-like"/>
    <property type="match status" value="1"/>
</dbReference>
<dbReference type="Proteomes" id="UP000783871">
    <property type="component" value="Unassembled WGS sequence"/>
</dbReference>
<gene>
    <name evidence="2" type="ORF">HCJ94_08820</name>
</gene>
<dbReference type="InterPro" id="IPR036894">
    <property type="entry name" value="YbaB-like_sf"/>
</dbReference>
<reference evidence="2 3" key="1">
    <citation type="submission" date="2020-03" db="EMBL/GenBank/DDBJ databases">
        <title>WGS of actinomycetes isolated from Thailand.</title>
        <authorList>
            <person name="Thawai C."/>
        </authorList>
    </citation>
    <scope>NUCLEOTIDE SEQUENCE [LARGE SCALE GENOMIC DNA]</scope>
    <source>
        <strain evidence="2 3">HSS6-12</strain>
    </source>
</reference>
<dbReference type="Gene3D" id="3.30.1310.10">
    <property type="entry name" value="Nucleoid-associated protein YbaB-like domain"/>
    <property type="match status" value="1"/>
</dbReference>
<evidence type="ECO:0000256" key="1">
    <source>
        <dbReference type="SAM" id="MobiDB-lite"/>
    </source>
</evidence>
<dbReference type="RefSeq" id="WP_168000469.1">
    <property type="nucleotide sequence ID" value="NZ_JAATEO010000007.1"/>
</dbReference>
<keyword evidence="3" id="KW-1185">Reference proteome</keyword>
<name>A0ABX0Z807_9ACTN</name>